<dbReference type="STRING" id="1055723.SAMN05216293_1644"/>
<dbReference type="EMBL" id="FRAT01000004">
    <property type="protein sequence ID" value="SHK69329.1"/>
    <property type="molecule type" value="Genomic_DNA"/>
</dbReference>
<reference evidence="2 3" key="1">
    <citation type="submission" date="2016-11" db="EMBL/GenBank/DDBJ databases">
        <authorList>
            <person name="Varghese N."/>
            <person name="Submissions S."/>
        </authorList>
    </citation>
    <scope>NUCLEOTIDE SEQUENCE [LARGE SCALE GENOMIC DNA]</scope>
    <source>
        <strain evidence="2 3">CGMCC 1.12174</strain>
        <strain evidence="1 4">DSM 26351</strain>
    </source>
</reference>
<dbReference type="Proteomes" id="UP000198940">
    <property type="component" value="Unassembled WGS sequence"/>
</dbReference>
<proteinExistence type="predicted"/>
<evidence type="ECO:0000313" key="2">
    <source>
        <dbReference type="EMBL" id="SHK69329.1"/>
    </source>
</evidence>
<dbReference type="PANTHER" id="PTHR33221">
    <property type="entry name" value="WINGED HELIX-TURN-HELIX TRANSCRIPTIONAL REGULATOR, RRF2 FAMILY"/>
    <property type="match status" value="1"/>
</dbReference>
<comment type="caution">
    <text evidence="2">The sequence shown here is derived from an EMBL/GenBank/DDBJ whole genome shotgun (WGS) entry which is preliminary data.</text>
</comment>
<dbReference type="GO" id="GO:0005829">
    <property type="term" value="C:cytosol"/>
    <property type="evidence" value="ECO:0007669"/>
    <property type="project" value="TreeGrafter"/>
</dbReference>
<gene>
    <name evidence="1" type="ORF">SAMN04487891_113122</name>
    <name evidence="2" type="ORF">SAMN05216293_1644</name>
</gene>
<dbReference type="Gene3D" id="1.10.10.10">
    <property type="entry name" value="Winged helix-like DNA-binding domain superfamily/Winged helix DNA-binding domain"/>
    <property type="match status" value="1"/>
</dbReference>
<dbReference type="InterPro" id="IPR036390">
    <property type="entry name" value="WH_DNA-bd_sf"/>
</dbReference>
<name>A0A1M6UJH6_9FLAO</name>
<keyword evidence="4" id="KW-1185">Reference proteome</keyword>
<dbReference type="AlphaFoldDB" id="A0A1M6UJH6"/>
<dbReference type="EMBL" id="FOKU01000013">
    <property type="protein sequence ID" value="SFC55591.1"/>
    <property type="molecule type" value="Genomic_DNA"/>
</dbReference>
<dbReference type="GO" id="GO:0003700">
    <property type="term" value="F:DNA-binding transcription factor activity"/>
    <property type="evidence" value="ECO:0007669"/>
    <property type="project" value="TreeGrafter"/>
</dbReference>
<dbReference type="SUPFAM" id="SSF46785">
    <property type="entry name" value="Winged helix' DNA-binding domain"/>
    <property type="match status" value="1"/>
</dbReference>
<dbReference type="Pfam" id="PF02082">
    <property type="entry name" value="Rrf2"/>
    <property type="match status" value="1"/>
</dbReference>
<dbReference type="InterPro" id="IPR000944">
    <property type="entry name" value="Tscrpt_reg_Rrf2"/>
</dbReference>
<evidence type="ECO:0000313" key="1">
    <source>
        <dbReference type="EMBL" id="SFC55591.1"/>
    </source>
</evidence>
<evidence type="ECO:0000313" key="3">
    <source>
        <dbReference type="Proteomes" id="UP000184031"/>
    </source>
</evidence>
<accession>A0A1M6UJH6</accession>
<dbReference type="InterPro" id="IPR036388">
    <property type="entry name" value="WH-like_DNA-bd_sf"/>
</dbReference>
<evidence type="ECO:0000313" key="4">
    <source>
        <dbReference type="Proteomes" id="UP000198940"/>
    </source>
</evidence>
<dbReference type="Proteomes" id="UP000184031">
    <property type="component" value="Unassembled WGS sequence"/>
</dbReference>
<dbReference type="PANTHER" id="PTHR33221:SF15">
    <property type="entry name" value="HTH-TYPE TRANSCRIPTIONAL REGULATOR YWGB-RELATED"/>
    <property type="match status" value="1"/>
</dbReference>
<organism evidence="2 3">
    <name type="scientific">Flagellimonas taeanensis</name>
    <dbReference type="NCBI Taxonomy" id="1005926"/>
    <lineage>
        <taxon>Bacteria</taxon>
        <taxon>Pseudomonadati</taxon>
        <taxon>Bacteroidota</taxon>
        <taxon>Flavobacteriia</taxon>
        <taxon>Flavobacteriales</taxon>
        <taxon>Flavobacteriaceae</taxon>
        <taxon>Flagellimonas</taxon>
    </lineage>
</organism>
<dbReference type="PROSITE" id="PS51197">
    <property type="entry name" value="HTH_RRF2_2"/>
    <property type="match status" value="1"/>
</dbReference>
<protein>
    <submittedName>
        <fullName evidence="2">Transcriptional regulator, BadM/Rrf2 family</fullName>
    </submittedName>
</protein>
<sequence>MMFSKACEYGIRAAVYIALQSLDNRRVSVTEIAEEIDSPVAFTAKILQQLTRNNIVHSVKGPTGGFEIERGAMDTVKLSKIVKAIDGDKIYMGCGLGLKECNADQPCPLHDKFVDIRTDLRTMLQNTSLYELATGLEVGLTYLKR</sequence>
<dbReference type="NCBIfam" id="TIGR00738">
    <property type="entry name" value="rrf2_super"/>
    <property type="match status" value="1"/>
</dbReference>